<dbReference type="AlphaFoldDB" id="A0A516G9B7"/>
<dbReference type="OrthoDB" id="2604865at2"/>
<dbReference type="SUPFAM" id="SSF141694">
    <property type="entry name" value="AF2212/PG0164-like"/>
    <property type="match status" value="1"/>
</dbReference>
<reference evidence="1 2" key="1">
    <citation type="submission" date="2019-07" db="EMBL/GenBank/DDBJ databases">
        <title>complete genome sequencing of Ornithinimicrobium sp. H23M54.</title>
        <authorList>
            <person name="Bae J.-W."/>
            <person name="Lee S.-Y."/>
        </authorList>
    </citation>
    <scope>NUCLEOTIDE SEQUENCE [LARGE SCALE GENOMIC DNA]</scope>
    <source>
        <strain evidence="1 2">H23M54</strain>
    </source>
</reference>
<protein>
    <submittedName>
        <fullName evidence="1">DUF1905 domain-containing protein</fullName>
    </submittedName>
</protein>
<sequence length="158" mass="16754">MTAGAACPYCDVMLTLQTTLEPFGPACAIFLTDEQVAELASVKNPPVIVTISDRSERLRVARMGGRNCIGLSKAARASLGVEIGQEVTATIAADTAERTVEVPPELAAALDADPKARTAFEALSYTQRKEHARQVSTAKAAATRERRIAKILESLNGA</sequence>
<accession>A0A516G9B7</accession>
<dbReference type="EMBL" id="CP041616">
    <property type="protein sequence ID" value="QDO88111.1"/>
    <property type="molecule type" value="Genomic_DNA"/>
</dbReference>
<dbReference type="Pfam" id="PF13376">
    <property type="entry name" value="OmdA"/>
    <property type="match status" value="1"/>
</dbReference>
<dbReference type="InterPro" id="IPR015018">
    <property type="entry name" value="DUF1905"/>
</dbReference>
<evidence type="ECO:0000313" key="1">
    <source>
        <dbReference type="EMBL" id="QDO88111.1"/>
    </source>
</evidence>
<dbReference type="Pfam" id="PF08922">
    <property type="entry name" value="DUF1905"/>
    <property type="match status" value="1"/>
</dbReference>
<name>A0A516G9B7_9MICO</name>
<dbReference type="Proteomes" id="UP000315395">
    <property type="component" value="Chromosome"/>
</dbReference>
<proteinExistence type="predicted"/>
<gene>
    <name evidence="1" type="ORF">FNH13_06905</name>
</gene>
<keyword evidence="2" id="KW-1185">Reference proteome</keyword>
<organism evidence="1 2">
    <name type="scientific">Ornithinimicrobium ciconiae</name>
    <dbReference type="NCBI Taxonomy" id="2594265"/>
    <lineage>
        <taxon>Bacteria</taxon>
        <taxon>Bacillati</taxon>
        <taxon>Actinomycetota</taxon>
        <taxon>Actinomycetes</taxon>
        <taxon>Micrococcales</taxon>
        <taxon>Ornithinimicrobiaceae</taxon>
        <taxon>Ornithinimicrobium</taxon>
    </lineage>
</organism>
<evidence type="ECO:0000313" key="2">
    <source>
        <dbReference type="Proteomes" id="UP000315395"/>
    </source>
</evidence>
<dbReference type="KEGG" id="orz:FNH13_06905"/>